<dbReference type="AlphaFoldDB" id="A0AAN8WMF4"/>
<protein>
    <submittedName>
        <fullName evidence="3">Uncharacterized protein</fullName>
    </submittedName>
</protein>
<organism evidence="3 4">
    <name type="scientific">Halocaridina rubra</name>
    <name type="common">Hawaiian red shrimp</name>
    <dbReference type="NCBI Taxonomy" id="373956"/>
    <lineage>
        <taxon>Eukaryota</taxon>
        <taxon>Metazoa</taxon>
        <taxon>Ecdysozoa</taxon>
        <taxon>Arthropoda</taxon>
        <taxon>Crustacea</taxon>
        <taxon>Multicrustacea</taxon>
        <taxon>Malacostraca</taxon>
        <taxon>Eumalacostraca</taxon>
        <taxon>Eucarida</taxon>
        <taxon>Decapoda</taxon>
        <taxon>Pleocyemata</taxon>
        <taxon>Caridea</taxon>
        <taxon>Atyoidea</taxon>
        <taxon>Atyidae</taxon>
        <taxon>Halocaridina</taxon>
    </lineage>
</organism>
<feature type="region of interest" description="Disordered" evidence="1">
    <location>
        <begin position="1"/>
        <end position="23"/>
    </location>
</feature>
<keyword evidence="4" id="KW-1185">Reference proteome</keyword>
<keyword evidence="2" id="KW-0812">Transmembrane</keyword>
<dbReference type="EMBL" id="JAXCGZ010022997">
    <property type="protein sequence ID" value="KAK7019405.1"/>
    <property type="molecule type" value="Genomic_DNA"/>
</dbReference>
<accession>A0AAN8WMF4</accession>
<evidence type="ECO:0000256" key="2">
    <source>
        <dbReference type="SAM" id="Phobius"/>
    </source>
</evidence>
<comment type="caution">
    <text evidence="3">The sequence shown here is derived from an EMBL/GenBank/DDBJ whole genome shotgun (WGS) entry which is preliminary data.</text>
</comment>
<feature type="transmembrane region" description="Helical" evidence="2">
    <location>
        <begin position="112"/>
        <end position="129"/>
    </location>
</feature>
<feature type="transmembrane region" description="Helical" evidence="2">
    <location>
        <begin position="397"/>
        <end position="416"/>
    </location>
</feature>
<feature type="transmembrane region" description="Helical" evidence="2">
    <location>
        <begin position="220"/>
        <end position="242"/>
    </location>
</feature>
<feature type="transmembrane region" description="Helical" evidence="2">
    <location>
        <begin position="292"/>
        <end position="316"/>
    </location>
</feature>
<feature type="transmembrane region" description="Helical" evidence="2">
    <location>
        <begin position="184"/>
        <end position="208"/>
    </location>
</feature>
<evidence type="ECO:0000256" key="1">
    <source>
        <dbReference type="SAM" id="MobiDB-lite"/>
    </source>
</evidence>
<name>A0AAN8WMF4_HALRR</name>
<keyword evidence="2" id="KW-1133">Transmembrane helix</keyword>
<evidence type="ECO:0000313" key="4">
    <source>
        <dbReference type="Proteomes" id="UP001381693"/>
    </source>
</evidence>
<feature type="compositionally biased region" description="Basic and acidic residues" evidence="1">
    <location>
        <begin position="13"/>
        <end position="23"/>
    </location>
</feature>
<gene>
    <name evidence="3" type="ORF">SK128_021865</name>
</gene>
<reference evidence="3 4" key="1">
    <citation type="submission" date="2023-11" db="EMBL/GenBank/DDBJ databases">
        <title>Halocaridina rubra genome assembly.</title>
        <authorList>
            <person name="Smith C."/>
        </authorList>
    </citation>
    <scope>NUCLEOTIDE SEQUENCE [LARGE SCALE GENOMIC DNA]</scope>
    <source>
        <strain evidence="3">EP-1</strain>
        <tissue evidence="3">Whole</tissue>
    </source>
</reference>
<sequence length="428" mass="50165">MEDSKTLPADCSSEEKGEYIENSEKVKSQSETLEAAQYFDEANRKLMLMYWYAGIVAVRRDNGNYFLNKFWFFSSYMFWNLYPLVGLYAFYSKYMKIQNQHLLSTSMAEDSNTVFSALIIMYFFLFPTLQSHSLVLFNKILPKVLDDMSKLCSLKIGFKTPLKVHFFKRLPDDDSGCIHRRDYLFFWLPLAVLSFFFLLFALSWLFLFIHILNFDYMTDFWPVFVIQYTSGSLPTLTSAFVVTLCKWHMFVYHDLHTYVKTTSSSWSKDHVHSLCKYMDRLQDIFNSMDSGFFRYTLGINLITISINSMACGFMILQGVNQVIFLLPLVYYLMILNSSCSWGSRLIYQYENVLKALQSEIRRRQEAELKHDCDDLSLLREYFLERPPQLLTFGGYKVGISLMVTLVGIIASYTILFDQMQTIEGMPQE</sequence>
<proteinExistence type="predicted"/>
<feature type="transmembrane region" description="Helical" evidence="2">
    <location>
        <begin position="328"/>
        <end position="347"/>
    </location>
</feature>
<evidence type="ECO:0000313" key="3">
    <source>
        <dbReference type="EMBL" id="KAK7019405.1"/>
    </source>
</evidence>
<feature type="transmembrane region" description="Helical" evidence="2">
    <location>
        <begin position="70"/>
        <end position="91"/>
    </location>
</feature>
<keyword evidence="2" id="KW-0472">Membrane</keyword>
<dbReference type="Proteomes" id="UP001381693">
    <property type="component" value="Unassembled WGS sequence"/>
</dbReference>